<proteinExistence type="predicted"/>
<reference evidence="1 2" key="1">
    <citation type="submission" date="2018-11" db="EMBL/GenBank/DDBJ databases">
        <title>Complete genome sequence of Paenibacillus baekrokdamisoli strain KCTC 33723.</title>
        <authorList>
            <person name="Kang S.W."/>
            <person name="Lee K.C."/>
            <person name="Kim K.K."/>
            <person name="Kim J.S."/>
            <person name="Kim D.S."/>
            <person name="Ko S.H."/>
            <person name="Yang S.H."/>
            <person name="Lee J.S."/>
        </authorList>
    </citation>
    <scope>NUCLEOTIDE SEQUENCE [LARGE SCALE GENOMIC DNA]</scope>
    <source>
        <strain evidence="1 2">KCTC 33723</strain>
    </source>
</reference>
<dbReference type="AlphaFoldDB" id="A0A3G9J8X1"/>
<dbReference type="KEGG" id="pbk:Back11_16430"/>
<dbReference type="Proteomes" id="UP000275368">
    <property type="component" value="Chromosome"/>
</dbReference>
<dbReference type="EMBL" id="AP019308">
    <property type="protein sequence ID" value="BBH20298.1"/>
    <property type="molecule type" value="Genomic_DNA"/>
</dbReference>
<keyword evidence="2" id="KW-1185">Reference proteome</keyword>
<organism evidence="1 2">
    <name type="scientific">Paenibacillus baekrokdamisoli</name>
    <dbReference type="NCBI Taxonomy" id="1712516"/>
    <lineage>
        <taxon>Bacteria</taxon>
        <taxon>Bacillati</taxon>
        <taxon>Bacillota</taxon>
        <taxon>Bacilli</taxon>
        <taxon>Bacillales</taxon>
        <taxon>Paenibacillaceae</taxon>
        <taxon>Paenibacillus</taxon>
    </lineage>
</organism>
<accession>A0A3G9J8X1</accession>
<protein>
    <submittedName>
        <fullName evidence="1">Uncharacterized protein</fullName>
    </submittedName>
</protein>
<evidence type="ECO:0000313" key="2">
    <source>
        <dbReference type="Proteomes" id="UP000275368"/>
    </source>
</evidence>
<evidence type="ECO:0000313" key="1">
    <source>
        <dbReference type="EMBL" id="BBH20298.1"/>
    </source>
</evidence>
<gene>
    <name evidence="1" type="ORF">Back11_16430</name>
</gene>
<dbReference type="RefSeq" id="WP_164522726.1">
    <property type="nucleotide sequence ID" value="NZ_AP019308.1"/>
</dbReference>
<sequence>MKAGTGLGPRLLNDYELLYFPDGTRTVYHVGNEQYTLVYKRTGLPICQLRMSS</sequence>
<name>A0A3G9J8X1_9BACL</name>